<dbReference type="GO" id="GO:0030288">
    <property type="term" value="C:outer membrane-bounded periplasmic space"/>
    <property type="evidence" value="ECO:0007669"/>
    <property type="project" value="UniProtKB-ARBA"/>
</dbReference>
<organism evidence="6 7">
    <name type="scientific">Agrobacterium larrymoorei</name>
    <dbReference type="NCBI Taxonomy" id="160699"/>
    <lineage>
        <taxon>Bacteria</taxon>
        <taxon>Pseudomonadati</taxon>
        <taxon>Pseudomonadota</taxon>
        <taxon>Alphaproteobacteria</taxon>
        <taxon>Hyphomicrobiales</taxon>
        <taxon>Rhizobiaceae</taxon>
        <taxon>Rhizobium/Agrobacterium group</taxon>
        <taxon>Agrobacterium</taxon>
    </lineage>
</organism>
<dbReference type="GO" id="GO:0015833">
    <property type="term" value="P:peptide transport"/>
    <property type="evidence" value="ECO:0007669"/>
    <property type="project" value="TreeGrafter"/>
</dbReference>
<sequence>MLTISLEKIDFLPPTRVTDDTSVLTLKNLVFEPLLRWNKGFVQPGLFSHWTHTENGRSWTFHIREGAVFHDGKPCVAGDIISFIDGILDAVDTFGMKWSYARYLKDAKISADGDAIVRVNNPTPIADILDIFSEFYICRIDAEGRPILGTGRYRVSEYEPQKRAVLEKVNGASGPDRIVALAEKHAHSRYEQLRSGLVDAASNLERVEGGLDFSPDYQWGKAVNTLSVMYYLNCSKGIFQSPAARLAVNHAVDTHAIVDDIFHGLAVPSSTIVSPFHLGSAKANLATIPFDPDKARRLLDGVDTSAEIELRTPTFMPERAPEISRFVAASLQAVGLKVSVKTELDRPEYARQIGRKEMGDMAIFDSSPHSTYRILNDKISSATKAVWWQGYDDDETEALIVAANNAVEDADREQAYAHCLTRLHQNPPWLYLVHPIDVFAARKDLRGLSIDHKGTLNIF</sequence>
<dbReference type="Gene3D" id="3.40.190.10">
    <property type="entry name" value="Periplasmic binding protein-like II"/>
    <property type="match status" value="1"/>
</dbReference>
<dbReference type="Gene3D" id="3.10.105.10">
    <property type="entry name" value="Dipeptide-binding Protein, Domain 3"/>
    <property type="match status" value="1"/>
</dbReference>
<keyword evidence="4" id="KW-0732">Signal</keyword>
<comment type="similarity">
    <text evidence="2">Belongs to the bacterial solute-binding protein 5 family.</text>
</comment>
<evidence type="ECO:0000259" key="5">
    <source>
        <dbReference type="Pfam" id="PF00496"/>
    </source>
</evidence>
<dbReference type="PIRSF" id="PIRSF002741">
    <property type="entry name" value="MppA"/>
    <property type="match status" value="1"/>
</dbReference>
<feature type="domain" description="Solute-binding protein family 5" evidence="5">
    <location>
        <begin position="42"/>
        <end position="364"/>
    </location>
</feature>
<dbReference type="InterPro" id="IPR030678">
    <property type="entry name" value="Peptide/Ni-bd"/>
</dbReference>
<dbReference type="InterPro" id="IPR000914">
    <property type="entry name" value="SBP_5_dom"/>
</dbReference>
<dbReference type="RefSeq" id="WP_137395438.1">
    <property type="nucleotide sequence ID" value="NZ_CP124734.1"/>
</dbReference>
<dbReference type="InterPro" id="IPR039424">
    <property type="entry name" value="SBP_5"/>
</dbReference>
<evidence type="ECO:0000256" key="1">
    <source>
        <dbReference type="ARBA" id="ARBA00004418"/>
    </source>
</evidence>
<dbReference type="GO" id="GO:1904680">
    <property type="term" value="F:peptide transmembrane transporter activity"/>
    <property type="evidence" value="ECO:0007669"/>
    <property type="project" value="TreeGrafter"/>
</dbReference>
<comment type="subcellular location">
    <subcellularLocation>
        <location evidence="1">Periplasm</location>
    </subcellularLocation>
</comment>
<dbReference type="SUPFAM" id="SSF53850">
    <property type="entry name" value="Periplasmic binding protein-like II"/>
    <property type="match status" value="1"/>
</dbReference>
<keyword evidence="3" id="KW-0813">Transport</keyword>
<protein>
    <submittedName>
        <fullName evidence="6">ABC transporter substrate-binding protein</fullName>
    </submittedName>
</protein>
<reference evidence="6" key="1">
    <citation type="submission" date="2023-05" db="EMBL/GenBank/DDBJ databases">
        <title>Complete genome sequence of Agrobacterium larrymoorei CFBP5477.</title>
        <authorList>
            <person name="Yen H.-C."/>
            <person name="Chou L."/>
            <person name="Lin Y.-C."/>
            <person name="Lai E.-M."/>
            <person name="Kuo C.-H."/>
        </authorList>
    </citation>
    <scope>NUCLEOTIDE SEQUENCE</scope>
    <source>
        <strain evidence="6">CFBP5477</strain>
    </source>
</reference>
<evidence type="ECO:0000313" key="7">
    <source>
        <dbReference type="Proteomes" id="UP000298664"/>
    </source>
</evidence>
<dbReference type="GO" id="GO:0043190">
    <property type="term" value="C:ATP-binding cassette (ABC) transporter complex"/>
    <property type="evidence" value="ECO:0007669"/>
    <property type="project" value="InterPro"/>
</dbReference>
<proteinExistence type="inferred from homology"/>
<dbReference type="PANTHER" id="PTHR30290:SF9">
    <property type="entry name" value="OLIGOPEPTIDE-BINDING PROTEIN APPA"/>
    <property type="match status" value="1"/>
</dbReference>
<name>A0AAF0HB14_9HYPH</name>
<evidence type="ECO:0000256" key="3">
    <source>
        <dbReference type="ARBA" id="ARBA00022448"/>
    </source>
</evidence>
<gene>
    <name evidence="6" type="ORF">CFBP5477_021475</name>
</gene>
<dbReference type="Proteomes" id="UP000298664">
    <property type="component" value="Chromosome Linear"/>
</dbReference>
<evidence type="ECO:0000313" key="6">
    <source>
        <dbReference type="EMBL" id="WHA43789.1"/>
    </source>
</evidence>
<dbReference type="Pfam" id="PF00496">
    <property type="entry name" value="SBP_bac_5"/>
    <property type="match status" value="1"/>
</dbReference>
<evidence type="ECO:0000256" key="4">
    <source>
        <dbReference type="ARBA" id="ARBA00022729"/>
    </source>
</evidence>
<dbReference type="Gene3D" id="3.90.76.10">
    <property type="entry name" value="Dipeptide-binding Protein, Domain 1"/>
    <property type="match status" value="1"/>
</dbReference>
<accession>A0AAF0HB14</accession>
<dbReference type="AlphaFoldDB" id="A0AAF0HB14"/>
<evidence type="ECO:0000256" key="2">
    <source>
        <dbReference type="ARBA" id="ARBA00005695"/>
    </source>
</evidence>
<dbReference type="PANTHER" id="PTHR30290">
    <property type="entry name" value="PERIPLASMIC BINDING COMPONENT OF ABC TRANSPORTER"/>
    <property type="match status" value="1"/>
</dbReference>
<dbReference type="EMBL" id="CP124734">
    <property type="protein sequence ID" value="WHA43789.1"/>
    <property type="molecule type" value="Genomic_DNA"/>
</dbReference>